<protein>
    <recommendedName>
        <fullName evidence="1">Rhodanese domain-containing protein</fullName>
    </recommendedName>
</protein>
<organism evidence="2">
    <name type="scientific">Candidatus Methanophaga sp. ANME-1 ERB7</name>
    <dbReference type="NCBI Taxonomy" id="2759913"/>
    <lineage>
        <taxon>Archaea</taxon>
        <taxon>Methanobacteriati</taxon>
        <taxon>Methanobacteriota</taxon>
        <taxon>Stenosarchaea group</taxon>
        <taxon>Methanomicrobia</taxon>
        <taxon>Candidatus Methanophagales</taxon>
        <taxon>Candidatus Methanophagaceae</taxon>
        <taxon>Candidatus Methanophaga</taxon>
    </lineage>
</organism>
<proteinExistence type="predicted"/>
<feature type="domain" description="Rhodanese" evidence="1">
    <location>
        <begin position="38"/>
        <end position="59"/>
    </location>
</feature>
<name>A0A7G9ZCF6_9EURY</name>
<sequence length="84" mass="9635">MSAFLCLGITGKKLNEDYISKEKGWEREGEMKLTCSILGFENVYNLDGEILNWHYDIIKGIPEERKHINALHQQIEEPEGGGQQ</sequence>
<evidence type="ECO:0000313" key="2">
    <source>
        <dbReference type="EMBL" id="QNO57940.1"/>
    </source>
</evidence>
<dbReference type="InterPro" id="IPR001763">
    <property type="entry name" value="Rhodanese-like_dom"/>
</dbReference>
<evidence type="ECO:0000259" key="1">
    <source>
        <dbReference type="PROSITE" id="PS50206"/>
    </source>
</evidence>
<dbReference type="AlphaFoldDB" id="A0A7G9ZCF6"/>
<gene>
    <name evidence="2" type="ORF">LHHCGPCL_00005</name>
</gene>
<dbReference type="EMBL" id="MT631708">
    <property type="protein sequence ID" value="QNO57940.1"/>
    <property type="molecule type" value="Genomic_DNA"/>
</dbReference>
<dbReference type="PROSITE" id="PS50206">
    <property type="entry name" value="RHODANESE_3"/>
    <property type="match status" value="1"/>
</dbReference>
<reference evidence="2" key="1">
    <citation type="submission" date="2020-06" db="EMBL/GenBank/DDBJ databases">
        <title>Unique genomic features of the anaerobic methanotrophic archaea.</title>
        <authorList>
            <person name="Chadwick G.L."/>
            <person name="Skennerton C.T."/>
            <person name="Laso-Perez R."/>
            <person name="Leu A.O."/>
            <person name="Speth D.R."/>
            <person name="Yu H."/>
            <person name="Morgan-Lang C."/>
            <person name="Hatzenpichler R."/>
            <person name="Goudeau D."/>
            <person name="Malmstrom R."/>
            <person name="Brazelton W.J."/>
            <person name="Woyke T."/>
            <person name="Hallam S.J."/>
            <person name="Tyson G.W."/>
            <person name="Wegener G."/>
            <person name="Boetius A."/>
            <person name="Orphan V."/>
        </authorList>
    </citation>
    <scope>NUCLEOTIDE SEQUENCE</scope>
</reference>
<accession>A0A7G9ZCF6</accession>